<dbReference type="EMBL" id="VDLU01000001">
    <property type="protein sequence ID" value="TNJ29689.1"/>
    <property type="molecule type" value="Genomic_DNA"/>
</dbReference>
<feature type="chain" id="PRO_5021309268" evidence="1">
    <location>
        <begin position="23"/>
        <end position="314"/>
    </location>
</feature>
<keyword evidence="1" id="KW-0732">Signal</keyword>
<name>A0A4Z1TAX7_GIAMU</name>
<feature type="signal peptide" evidence="1">
    <location>
        <begin position="1"/>
        <end position="22"/>
    </location>
</feature>
<dbReference type="AlphaFoldDB" id="A0A4Z1TAX7"/>
<dbReference type="VEuPathDB" id="GiardiaDB:GMRT_16342"/>
<reference evidence="2 3" key="1">
    <citation type="submission" date="2019-05" db="EMBL/GenBank/DDBJ databases">
        <title>The compact genome of Giardia muris reveals important steps in the evolution of intestinal protozoan parasites.</title>
        <authorList>
            <person name="Xu F."/>
            <person name="Jimenez-Gonzalez A."/>
            <person name="Einarsson E."/>
            <person name="Astvaldsson A."/>
            <person name="Peirasmaki D."/>
            <person name="Eckmann L."/>
            <person name="Andersson J.O."/>
            <person name="Svard S.G."/>
            <person name="Jerlstrom-Hultqvist J."/>
        </authorList>
    </citation>
    <scope>NUCLEOTIDE SEQUENCE [LARGE SCALE GENOMIC DNA]</scope>
    <source>
        <strain evidence="2 3">Roberts-Thomson</strain>
    </source>
</reference>
<evidence type="ECO:0000313" key="2">
    <source>
        <dbReference type="EMBL" id="TNJ29689.1"/>
    </source>
</evidence>
<comment type="caution">
    <text evidence="2">The sequence shown here is derived from an EMBL/GenBank/DDBJ whole genome shotgun (WGS) entry which is preliminary data.</text>
</comment>
<protein>
    <submittedName>
        <fullName evidence="2">Uncharacterized protein</fullName>
    </submittedName>
</protein>
<evidence type="ECO:0000313" key="3">
    <source>
        <dbReference type="Proteomes" id="UP000315496"/>
    </source>
</evidence>
<organism evidence="2 3">
    <name type="scientific">Giardia muris</name>
    <dbReference type="NCBI Taxonomy" id="5742"/>
    <lineage>
        <taxon>Eukaryota</taxon>
        <taxon>Metamonada</taxon>
        <taxon>Diplomonadida</taxon>
        <taxon>Hexamitidae</taxon>
        <taxon>Giardiinae</taxon>
        <taxon>Giardia</taxon>
    </lineage>
</organism>
<gene>
    <name evidence="2" type="ORF">GMRT_16342</name>
</gene>
<accession>A0A4Z1TAX7</accession>
<keyword evidence="3" id="KW-1185">Reference proteome</keyword>
<proteinExistence type="predicted"/>
<sequence>MRLCLVLPLAFDTSMFFHAIGAVENGGVSGSPWTLDGIPLDVISIAYTSTTRLPSKLLLSKLGVLVILSEDCRSPLIDFLELNGATISRQPNPWLIASTDGPVRLRLTHLKCHSFGLVRERDTLRVLLRVLLARADNVALRPQPEVFPPLAYCLIIDYLRGYRDQRQAQEQSLLVLKMDGLSKIIIERLRSWLETRDDIPVELIPRIKMIMRPFWPESRWRLERVTNTLFHLQLERIETEVDRLVVSLLERVLLELTSSFTPYHPPANDDGDEIEGNDRRVWVIWSRESACVVIRLRTGIGLGNSSPQTPSMPQ</sequence>
<evidence type="ECO:0000256" key="1">
    <source>
        <dbReference type="SAM" id="SignalP"/>
    </source>
</evidence>
<dbReference type="Proteomes" id="UP000315496">
    <property type="component" value="Chromosome 1"/>
</dbReference>